<dbReference type="RefSeq" id="WP_165706097.1">
    <property type="nucleotide sequence ID" value="NZ_BLXU01000009.1"/>
</dbReference>
<gene>
    <name evidence="1" type="primary">pi207_1</name>
    <name evidence="1" type="ORF">ikelab_15410</name>
</gene>
<protein>
    <recommendedName>
        <fullName evidence="3">DUF771 domain-containing protein</fullName>
    </recommendedName>
</protein>
<evidence type="ECO:0000313" key="1">
    <source>
        <dbReference type="EMBL" id="GFO52266.1"/>
    </source>
</evidence>
<dbReference type="InterPro" id="IPR008489">
    <property type="entry name" value="DUF771"/>
</dbReference>
<dbReference type="Pfam" id="PF05595">
    <property type="entry name" value="DUF771"/>
    <property type="match status" value="1"/>
</dbReference>
<reference evidence="1 2" key="1">
    <citation type="submission" date="2020-06" db="EMBL/GenBank/DDBJ databases">
        <title>Draft genome sequence of Lactic acid bacteria from Okinawan-style tofu.</title>
        <authorList>
            <person name="Takara I."/>
            <person name="Ikematsu S."/>
        </authorList>
    </citation>
    <scope>NUCLEOTIDE SEQUENCE [LARGE SCALE GENOMIC DNA]</scope>
    <source>
        <strain evidence="2">lg38</strain>
    </source>
</reference>
<dbReference type="EMBL" id="BLXU01000009">
    <property type="protein sequence ID" value="GFO52266.1"/>
    <property type="molecule type" value="Genomic_DNA"/>
</dbReference>
<accession>A0A6L2ZWR5</accession>
<dbReference type="Proteomes" id="UP000504756">
    <property type="component" value="Unassembled WGS sequence"/>
</dbReference>
<sequence>MEQQMLTAQVTLVIPEDKVLIDKVEYQELKKSHLVTIDSMQEFCSYAGWSPDTMTKILLKPSIRNSIDIERNEEGWAYYGLGQGNHWWFLAEQAMDFIKNDLKKYIGK</sequence>
<comment type="caution">
    <text evidence="1">The sequence shown here is derived from an EMBL/GenBank/DDBJ whole genome shotgun (WGS) entry which is preliminary data.</text>
</comment>
<proteinExistence type="predicted"/>
<name>A0A6L2ZWR5_9LACT</name>
<evidence type="ECO:0000313" key="2">
    <source>
        <dbReference type="Proteomes" id="UP000504756"/>
    </source>
</evidence>
<organism evidence="1 2">
    <name type="scientific">Lactococcus garvieae</name>
    <dbReference type="NCBI Taxonomy" id="1363"/>
    <lineage>
        <taxon>Bacteria</taxon>
        <taxon>Bacillati</taxon>
        <taxon>Bacillota</taxon>
        <taxon>Bacilli</taxon>
        <taxon>Lactobacillales</taxon>
        <taxon>Streptococcaceae</taxon>
        <taxon>Lactococcus</taxon>
    </lineage>
</organism>
<dbReference type="AlphaFoldDB" id="A0A6L2ZWR5"/>
<evidence type="ECO:0008006" key="3">
    <source>
        <dbReference type="Google" id="ProtNLM"/>
    </source>
</evidence>